<comment type="catalytic activity">
    <reaction evidence="1">
        <text>RNA(n) + a ribonucleoside 5'-triphosphate = RNA(n+1) + diphosphate</text>
        <dbReference type="Rhea" id="RHEA:21248"/>
        <dbReference type="Rhea" id="RHEA-COMP:14527"/>
        <dbReference type="Rhea" id="RHEA-COMP:17342"/>
        <dbReference type="ChEBI" id="CHEBI:33019"/>
        <dbReference type="ChEBI" id="CHEBI:61557"/>
        <dbReference type="ChEBI" id="CHEBI:140395"/>
        <dbReference type="EC" id="2.7.7.48"/>
    </reaction>
</comment>
<proteinExistence type="inferred from homology"/>
<keyword evidence="1" id="KW-0694">RNA-binding</keyword>
<protein>
    <recommendedName>
        <fullName evidence="1">RNA-dependent RNA polymerase</fullName>
        <ecNumber evidence="1">2.7.7.48</ecNumber>
    </recommendedName>
</protein>
<dbReference type="GO" id="GO:0003968">
    <property type="term" value="F:RNA-directed RNA polymerase activity"/>
    <property type="evidence" value="ECO:0007669"/>
    <property type="project" value="UniProtKB-KW"/>
</dbReference>
<name>A0A4S4M5E5_9AGAM</name>
<keyword evidence="1" id="KW-0808">Transferase</keyword>
<feature type="domain" description="RDRP core" evidence="2">
    <location>
        <begin position="420"/>
        <end position="995"/>
    </location>
</feature>
<reference evidence="3 4" key="1">
    <citation type="submission" date="2019-02" db="EMBL/GenBank/DDBJ databases">
        <title>Genome sequencing of the rare red list fungi Bondarzewia mesenterica.</title>
        <authorList>
            <person name="Buettner E."/>
            <person name="Kellner H."/>
        </authorList>
    </citation>
    <scope>NUCLEOTIDE SEQUENCE [LARGE SCALE GENOMIC DNA]</scope>
    <source>
        <strain evidence="3 4">DSM 108281</strain>
    </source>
</reference>
<keyword evidence="1" id="KW-0548">Nucleotidyltransferase</keyword>
<gene>
    <name evidence="3" type="ORF">EW146_g1088</name>
</gene>
<dbReference type="Proteomes" id="UP000310158">
    <property type="component" value="Unassembled WGS sequence"/>
</dbReference>
<comment type="caution">
    <text evidence="3">The sequence shown here is derived from an EMBL/GenBank/DDBJ whole genome shotgun (WGS) entry which is preliminary data.</text>
</comment>
<dbReference type="GO" id="GO:0003723">
    <property type="term" value="F:RNA binding"/>
    <property type="evidence" value="ECO:0007669"/>
    <property type="project" value="UniProtKB-KW"/>
</dbReference>
<accession>A0A4S4M5E5</accession>
<evidence type="ECO:0000256" key="1">
    <source>
        <dbReference type="RuleBase" id="RU363098"/>
    </source>
</evidence>
<sequence length="1185" mass="135512">MEIFMANIHLRATKFQVQSSIAQVLHGPLFSHYSSSPLNFEVRLFSSQDFDLEHIGKGVLTVPTEEIGIAFLQEFSGAPTWVPRYFVHIHGMPVTFAPSKRAARWHVVEKILRLPYVDVDDIQRQQKLAKELQSSPISIRTIQFGWETRDRSFSVEWERESSYDCRLVFGAERRELRVDILEGPNFRSIVVPLSRIQWSAARHEESQGSIIFLSLSSPPSFERLDSSEMRVRQYVNGASGQKQERLLALYPEDRDHVRILPYTSIAIRLVCKDKKGLSEFRRLGQQVHIPVPRNFCHWAEYRNLFSTTNLTRYHFWLNSLDWSVAFQVEAISRSLLADVQEILGIQHFVDRTVRYHGSALASELLRNFANQVSVVDASTDTEGSFQELYIRCEQDFLQTPRSPIQRFSSDESFQCYHVSVTPTTMKLEGPLPERSNRVMRMYPDDHDRFIRVSFVEENHLQYQHNRDVDGPAFVNTWVRRILLDGISVAGLRFQFLAYSQSALKSHAVWFVLDDPWDRRVSVPSIIKQLGTFDNLPFDETLVYCPARYGARISQAFTATDSSIVVEAEEIMILKDIKKNRWCFTDGVGTISRELAREIWMELRKKGKRATRRAITHPRAFQVRFMGSKGMLSVDHKLSGRAICLRPSMIKFEAPESREVEIARAFFRPSKFYLNRPLIMILEDLGVPYHVFENLQKAAVREVEMSTKSFERAAHMFEQFGLGTSFRLPSILLNLHKLGLSPFKDDFYQQMSEFAIHHILRDLKHHARIPVPDGYTLVGVADVHNYLDEYEVFACIAVQDKPVIYLEGPVLISRSPTIHPGDVQVVHAIGRPPSGSPFAVEPLPNTVVFSTKGERPLPSYLGGGDLDGDLYNVTTMPELLPSNAFDPAAYIPAPKKFLDRPSTMNDVAEFVADYIISDVLGLVAVTWLIIADQSHEDGIFDPDCLALGQVHSDAVDYPKSGQPISMDEIPKLKFKSRPDWNAPETVDAASSANFYQTRRQFQTSWDFRLDDVLERLSLDAPADENLALALEERVSDFIDREPDRNYMSMAIELFHKYAMDLQSICAANAISPHRLATLTEEEAVVGTIVAKCSQKRKRKDNMAQLREQTNTLVKTVRDMLGGEDDEPYEEWLHSAWAAWKVSRLQSETFGSKSFGWIALGEIFDAIKAIEQERSQWGFWFRSKAPS</sequence>
<evidence type="ECO:0000313" key="4">
    <source>
        <dbReference type="Proteomes" id="UP000310158"/>
    </source>
</evidence>
<evidence type="ECO:0000313" key="3">
    <source>
        <dbReference type="EMBL" id="THH20225.1"/>
    </source>
</evidence>
<organism evidence="3 4">
    <name type="scientific">Bondarzewia mesenterica</name>
    <dbReference type="NCBI Taxonomy" id="1095465"/>
    <lineage>
        <taxon>Eukaryota</taxon>
        <taxon>Fungi</taxon>
        <taxon>Dikarya</taxon>
        <taxon>Basidiomycota</taxon>
        <taxon>Agaricomycotina</taxon>
        <taxon>Agaricomycetes</taxon>
        <taxon>Russulales</taxon>
        <taxon>Bondarzewiaceae</taxon>
        <taxon>Bondarzewia</taxon>
    </lineage>
</organism>
<keyword evidence="1" id="KW-0696">RNA-directed RNA polymerase</keyword>
<dbReference type="EC" id="2.7.7.48" evidence="1"/>
<comment type="similarity">
    <text evidence="1">Belongs to the RdRP family.</text>
</comment>
<dbReference type="InterPro" id="IPR057596">
    <property type="entry name" value="RDRP_core"/>
</dbReference>
<keyword evidence="4" id="KW-1185">Reference proteome</keyword>
<dbReference type="PANTHER" id="PTHR23079:SF55">
    <property type="entry name" value="RNA-DIRECTED RNA POLYMERASE"/>
    <property type="match status" value="1"/>
</dbReference>
<dbReference type="Pfam" id="PF05183">
    <property type="entry name" value="RdRP"/>
    <property type="match status" value="1"/>
</dbReference>
<dbReference type="GO" id="GO:0030422">
    <property type="term" value="P:siRNA processing"/>
    <property type="evidence" value="ECO:0007669"/>
    <property type="project" value="TreeGrafter"/>
</dbReference>
<dbReference type="OrthoDB" id="6513042at2759"/>
<evidence type="ECO:0000259" key="2">
    <source>
        <dbReference type="Pfam" id="PF05183"/>
    </source>
</evidence>
<dbReference type="AlphaFoldDB" id="A0A4S4M5E5"/>
<dbReference type="InterPro" id="IPR007855">
    <property type="entry name" value="RDRP"/>
</dbReference>
<dbReference type="GO" id="GO:0031380">
    <property type="term" value="C:nuclear RNA-directed RNA polymerase complex"/>
    <property type="evidence" value="ECO:0007669"/>
    <property type="project" value="TreeGrafter"/>
</dbReference>
<dbReference type="PANTHER" id="PTHR23079">
    <property type="entry name" value="RNA-DEPENDENT RNA POLYMERASE"/>
    <property type="match status" value="1"/>
</dbReference>
<dbReference type="EMBL" id="SGPL01000026">
    <property type="protein sequence ID" value="THH20225.1"/>
    <property type="molecule type" value="Genomic_DNA"/>
</dbReference>